<dbReference type="SUPFAM" id="SSF53335">
    <property type="entry name" value="S-adenosyl-L-methionine-dependent methyltransferases"/>
    <property type="match status" value="1"/>
</dbReference>
<dbReference type="RefSeq" id="WP_242451439.1">
    <property type="nucleotide sequence ID" value="NZ_AP019011.1"/>
</dbReference>
<dbReference type="Gene3D" id="3.40.50.150">
    <property type="entry name" value="Vaccinia Virus protein VP39"/>
    <property type="match status" value="1"/>
</dbReference>
<evidence type="ECO:0000256" key="1">
    <source>
        <dbReference type="ARBA" id="ARBA00010815"/>
    </source>
</evidence>
<dbReference type="Proteomes" id="UP000463961">
    <property type="component" value="Chromosome"/>
</dbReference>
<keyword evidence="5" id="KW-0443">Lipid metabolism</keyword>
<dbReference type="PANTHER" id="PTHR43667">
    <property type="entry name" value="CYCLOPROPANE-FATTY-ACYL-PHOSPHOLIPID SYNTHASE"/>
    <property type="match status" value="1"/>
</dbReference>
<protein>
    <submittedName>
        <fullName evidence="6">Cyclopropane-fatty-acyl-phospholipid synthase</fullName>
    </submittedName>
</protein>
<name>A0A679IBZ4_9RHOO</name>
<dbReference type="GO" id="GO:0008610">
    <property type="term" value="P:lipid biosynthetic process"/>
    <property type="evidence" value="ECO:0007669"/>
    <property type="project" value="InterPro"/>
</dbReference>
<accession>A0A679IBZ4</accession>
<keyword evidence="2" id="KW-0489">Methyltransferase</keyword>
<dbReference type="AlphaFoldDB" id="A0A679IBZ4"/>
<evidence type="ECO:0000256" key="2">
    <source>
        <dbReference type="ARBA" id="ARBA00022603"/>
    </source>
</evidence>
<evidence type="ECO:0000313" key="7">
    <source>
        <dbReference type="Proteomes" id="UP000463961"/>
    </source>
</evidence>
<organism evidence="6 7">
    <name type="scientific">Fluviibacter phosphoraccumulans</name>
    <dbReference type="NCBI Taxonomy" id="1751046"/>
    <lineage>
        <taxon>Bacteria</taxon>
        <taxon>Pseudomonadati</taxon>
        <taxon>Pseudomonadota</taxon>
        <taxon>Betaproteobacteria</taxon>
        <taxon>Rhodocyclales</taxon>
        <taxon>Fluviibacteraceae</taxon>
        <taxon>Fluviibacter</taxon>
    </lineage>
</organism>
<dbReference type="CDD" id="cd02440">
    <property type="entry name" value="AdoMet_MTases"/>
    <property type="match status" value="1"/>
</dbReference>
<evidence type="ECO:0000256" key="5">
    <source>
        <dbReference type="ARBA" id="ARBA00023098"/>
    </source>
</evidence>
<evidence type="ECO:0000256" key="4">
    <source>
        <dbReference type="ARBA" id="ARBA00022691"/>
    </source>
</evidence>
<dbReference type="InterPro" id="IPR029063">
    <property type="entry name" value="SAM-dependent_MTases_sf"/>
</dbReference>
<dbReference type="GO" id="GO:0008168">
    <property type="term" value="F:methyltransferase activity"/>
    <property type="evidence" value="ECO:0007669"/>
    <property type="project" value="UniProtKB-KW"/>
</dbReference>
<keyword evidence="3" id="KW-0808">Transferase</keyword>
<sequence>MNTRSEVINGKAPTLTDMTLGVSPQPAQSVTSKLPGAAKVLLEMLDNLQQGAIQVTLPDGSQRHCGHGPIMADMVVHEWHVFSDILARGDIGAAESFIDGHWGTESLTLLLTLIAKNHKQLTQAIHGRGWRLASQWLLHRLRANTRRGSRRNIMAHYDLGNDFYKLWLDETMSYSSAWFAGHTHPDQAQWSDLPTAQRAKNQRMIRQLNLQPGDCLLEIGCGWGGFAEEAAGSANCHITGLTLSPAQLAFAQQRAQSGGWDHQASFQLTDYRDVQGQYDHIVSVEMFEAVGERWWPTYFKTLRKLLKPGGKAVVQVITINDEAFKKYKRGTDFIQRHVFPGGMLPSPGAFQQQATRAGLRIIDDHAFGLHYARTLGLWHEAFLERLIDVKAKGFDERFVRLWRFYLSYCEAGFRARSIDVHQYTLTTA</sequence>
<dbReference type="EMBL" id="AP022345">
    <property type="protein sequence ID" value="BBU69250.1"/>
    <property type="molecule type" value="Genomic_DNA"/>
</dbReference>
<dbReference type="InterPro" id="IPR003333">
    <property type="entry name" value="CMAS"/>
</dbReference>
<gene>
    <name evidence="6" type="primary">ufaM</name>
    <name evidence="6" type="ORF">ICHIAU1_15330</name>
</gene>
<keyword evidence="4" id="KW-0949">S-adenosyl-L-methionine</keyword>
<dbReference type="GO" id="GO:0032259">
    <property type="term" value="P:methylation"/>
    <property type="evidence" value="ECO:0007669"/>
    <property type="project" value="UniProtKB-KW"/>
</dbReference>
<reference evidence="7" key="1">
    <citation type="submission" date="2020-01" db="EMBL/GenBank/DDBJ databases">
        <title>Phosphoaccumulans saitamaens gen. nov., sp. nov., a polyphosphate accumulating bacterium isolated from surface river water.</title>
        <authorList>
            <person name="Watanabe K."/>
            <person name="Suda W."/>
        </authorList>
    </citation>
    <scope>NUCLEOTIDE SEQUENCE [LARGE SCALE GENOMIC DNA]</scope>
    <source>
        <strain evidence="7">ICHIAU1</strain>
    </source>
</reference>
<keyword evidence="7" id="KW-1185">Reference proteome</keyword>
<proteinExistence type="inferred from homology"/>
<dbReference type="PIRSF" id="PIRSF003085">
    <property type="entry name" value="CMAS"/>
    <property type="match status" value="1"/>
</dbReference>
<comment type="similarity">
    <text evidence="1">Belongs to the CFA/CMAS family.</text>
</comment>
<dbReference type="PANTHER" id="PTHR43667:SF2">
    <property type="entry name" value="FATTY ACID C-METHYL TRANSFERASE"/>
    <property type="match status" value="1"/>
</dbReference>
<dbReference type="Pfam" id="PF02353">
    <property type="entry name" value="CMAS"/>
    <property type="match status" value="1"/>
</dbReference>
<evidence type="ECO:0000256" key="3">
    <source>
        <dbReference type="ARBA" id="ARBA00022679"/>
    </source>
</evidence>
<evidence type="ECO:0000313" key="6">
    <source>
        <dbReference type="EMBL" id="BBU69250.1"/>
    </source>
</evidence>
<dbReference type="InterPro" id="IPR050723">
    <property type="entry name" value="CFA/CMAS"/>
</dbReference>